<reference evidence="5" key="1">
    <citation type="submission" date="2016-07" db="EMBL/GenBank/DDBJ databases">
        <title>Microvirga ossetica sp. nov. a new species of rhizobia isolated from root nodules of the legume species Vicia alpestris Steven originated from North Ossetia region in the Caucasus.</title>
        <authorList>
            <person name="Safronova V.I."/>
            <person name="Kuznetsova I.G."/>
            <person name="Sazanova A.L."/>
            <person name="Belimov A."/>
            <person name="Andronov E."/>
            <person name="Osledkin Y.S."/>
            <person name="Onishchuk O.P."/>
            <person name="Kurchak O.N."/>
            <person name="Shaposhnikov A.I."/>
            <person name="Willems A."/>
            <person name="Tikhonovich I.A."/>
        </authorList>
    </citation>
    <scope>NUCLEOTIDE SEQUENCE [LARGE SCALE GENOMIC DNA]</scope>
    <source>
        <strain evidence="5">V5/3M</strain>
    </source>
</reference>
<evidence type="ECO:0000256" key="2">
    <source>
        <dbReference type="PROSITE-ProRule" id="PRU00169"/>
    </source>
</evidence>
<evidence type="ECO:0000259" key="4">
    <source>
        <dbReference type="PROSITE" id="PS50110"/>
    </source>
</evidence>
<dbReference type="SMART" id="SM00448">
    <property type="entry name" value="REC"/>
    <property type="match status" value="1"/>
</dbReference>
<evidence type="ECO:0000256" key="1">
    <source>
        <dbReference type="ARBA" id="ARBA00022553"/>
    </source>
</evidence>
<proteinExistence type="predicted"/>
<dbReference type="GO" id="GO:0000160">
    <property type="term" value="P:phosphorelay signal transduction system"/>
    <property type="evidence" value="ECO:0007669"/>
    <property type="project" value="InterPro"/>
</dbReference>
<name>A0A1B2EMM5_9HYPH</name>
<evidence type="ECO:0000313" key="5">
    <source>
        <dbReference type="EMBL" id="ANY81217.1"/>
    </source>
</evidence>
<dbReference type="SUPFAM" id="SSF52172">
    <property type="entry name" value="CheY-like"/>
    <property type="match status" value="1"/>
</dbReference>
<dbReference type="EMBL" id="CP016616">
    <property type="protein sequence ID" value="ANY81217.1"/>
    <property type="molecule type" value="Genomic_DNA"/>
</dbReference>
<organism evidence="5">
    <name type="scientific">Microvirga ossetica</name>
    <dbReference type="NCBI Taxonomy" id="1882682"/>
    <lineage>
        <taxon>Bacteria</taxon>
        <taxon>Pseudomonadati</taxon>
        <taxon>Pseudomonadota</taxon>
        <taxon>Alphaproteobacteria</taxon>
        <taxon>Hyphomicrobiales</taxon>
        <taxon>Methylobacteriaceae</taxon>
        <taxon>Microvirga</taxon>
    </lineage>
</organism>
<evidence type="ECO:0000256" key="3">
    <source>
        <dbReference type="SAM" id="MobiDB-lite"/>
    </source>
</evidence>
<keyword evidence="1 2" id="KW-0597">Phosphoprotein</keyword>
<protein>
    <recommendedName>
        <fullName evidence="4">Response regulatory domain-containing protein</fullName>
    </recommendedName>
</protein>
<dbReference type="PANTHER" id="PTHR44591">
    <property type="entry name" value="STRESS RESPONSE REGULATOR PROTEIN 1"/>
    <property type="match status" value="1"/>
</dbReference>
<dbReference type="InterPro" id="IPR050595">
    <property type="entry name" value="Bact_response_regulator"/>
</dbReference>
<dbReference type="PROSITE" id="PS50110">
    <property type="entry name" value="RESPONSE_REGULATORY"/>
    <property type="match status" value="1"/>
</dbReference>
<dbReference type="Pfam" id="PF00072">
    <property type="entry name" value="Response_reg"/>
    <property type="match status" value="1"/>
</dbReference>
<dbReference type="InterPro" id="IPR001789">
    <property type="entry name" value="Sig_transdc_resp-reg_receiver"/>
</dbReference>
<feature type="region of interest" description="Disordered" evidence="3">
    <location>
        <begin position="195"/>
        <end position="234"/>
    </location>
</feature>
<feature type="domain" description="Response regulatory" evidence="4">
    <location>
        <begin position="15"/>
        <end position="125"/>
    </location>
</feature>
<gene>
    <name evidence="5" type="ORF">BB934_25860</name>
</gene>
<dbReference type="InterPro" id="IPR011006">
    <property type="entry name" value="CheY-like_superfamily"/>
</dbReference>
<dbReference type="PANTHER" id="PTHR44591:SF21">
    <property type="entry name" value="TWO-COMPONENT RESPONSE REGULATOR"/>
    <property type="match status" value="1"/>
</dbReference>
<feature type="compositionally biased region" description="Basic and acidic residues" evidence="3">
    <location>
        <begin position="224"/>
        <end position="234"/>
    </location>
</feature>
<dbReference type="AlphaFoldDB" id="A0A1B2EMM5"/>
<feature type="modified residue" description="4-aspartylphosphate" evidence="2">
    <location>
        <position position="65"/>
    </location>
</feature>
<sequence>MQAIGREQHENSGMKILVVEDDPFVREMAVAGLEDAGFEVIEAGSGSQALEFLHAGIAFDALLTDIRLPGANGWEVARAYRERFPDLPVLYVTGYAEQMQPVPGGIIISKPYRMAQVVGVLGTWAAAELARGIDSPDEEHDRLMRSHHVPPDDLRARRTCTGRQEVELQPLTRCGGMEAEHDVDSAVMSPMERIPRQQGWAPPGHPDRLAVGEAAATPAGPLRVPEEDLGERHV</sequence>
<dbReference type="KEGG" id="moc:BB934_25860"/>
<dbReference type="Gene3D" id="3.40.50.2300">
    <property type="match status" value="1"/>
</dbReference>
<accession>A0A1B2EMM5</accession>